<dbReference type="PANTHER" id="PTHR30188:SF4">
    <property type="entry name" value="PROTEIN TRIGALACTOSYLDIACYLGLYCEROL 1, CHLOROPLASTIC"/>
    <property type="match status" value="1"/>
</dbReference>
<accession>A0A0D6MKG6</accession>
<sequence>MLEWAVSRGLAGPRRMLALLGAVTRRQTRFSLMLIAASWSVLREAVRPNTWRRTVRYEFRHMLTQAIGGGLYSTLFTAALTGFGIVTQAVYWLGIAGMAQLTGSLMVTVLVREIAPVLVGVILLGRSGMLMLTRVSRLTLGGQMRTLQAQGIDPFITLALPRTLAMMVAGFALGMIFGTTALLAGYAVCRVQGVINGSIWTFFNDVVDAMRPLDYVVVPAKCVLSGFFVGLCACLTGLDATREDDLGTLLPRGFVRGILAVMVVNTVLSVSFSS</sequence>
<keyword evidence="1" id="KW-0472">Membrane</keyword>
<keyword evidence="3" id="KW-1185">Reference proteome</keyword>
<dbReference type="EMBL" id="BALE01000010">
    <property type="protein sequence ID" value="GAN53743.1"/>
    <property type="molecule type" value="Genomic_DNA"/>
</dbReference>
<feature type="transmembrane region" description="Helical" evidence="1">
    <location>
        <begin position="114"/>
        <end position="133"/>
    </location>
</feature>
<dbReference type="Pfam" id="PF02405">
    <property type="entry name" value="MlaE"/>
    <property type="match status" value="1"/>
</dbReference>
<dbReference type="GO" id="GO:0043190">
    <property type="term" value="C:ATP-binding cassette (ABC) transporter complex"/>
    <property type="evidence" value="ECO:0007669"/>
    <property type="project" value="InterPro"/>
</dbReference>
<dbReference type="RefSeq" id="WP_053053712.1">
    <property type="nucleotide sequence ID" value="NZ_BALE01000010.1"/>
</dbReference>
<dbReference type="PANTHER" id="PTHR30188">
    <property type="entry name" value="ABC TRANSPORTER PERMEASE PROTEIN-RELATED"/>
    <property type="match status" value="1"/>
</dbReference>
<feature type="transmembrane region" description="Helical" evidence="1">
    <location>
        <begin position="67"/>
        <end position="94"/>
    </location>
</feature>
<dbReference type="Proteomes" id="UP000032679">
    <property type="component" value="Unassembled WGS sequence"/>
</dbReference>
<keyword evidence="1" id="KW-0812">Transmembrane</keyword>
<proteinExistence type="predicted"/>
<protein>
    <submittedName>
        <fullName evidence="2">ABC transporter permease</fullName>
    </submittedName>
</protein>
<reference evidence="2 3" key="1">
    <citation type="submission" date="2012-10" db="EMBL/GenBank/DDBJ databases">
        <title>Genome sequencing of Tanticharoenia sakaeratensis NBRC 103193.</title>
        <authorList>
            <person name="Azuma Y."/>
            <person name="Hadano H."/>
            <person name="Hirakawa H."/>
            <person name="Matsushita K."/>
        </authorList>
    </citation>
    <scope>NUCLEOTIDE SEQUENCE [LARGE SCALE GENOMIC DNA]</scope>
    <source>
        <strain evidence="2 3">NBRC 103193</strain>
    </source>
</reference>
<organism evidence="2 3">
    <name type="scientific">Tanticharoenia sakaeratensis NBRC 103193</name>
    <dbReference type="NCBI Taxonomy" id="1231623"/>
    <lineage>
        <taxon>Bacteria</taxon>
        <taxon>Pseudomonadati</taxon>
        <taxon>Pseudomonadota</taxon>
        <taxon>Alphaproteobacteria</taxon>
        <taxon>Acetobacterales</taxon>
        <taxon>Acetobacteraceae</taxon>
        <taxon>Tanticharoenia</taxon>
    </lineage>
</organism>
<keyword evidence="1" id="KW-1133">Transmembrane helix</keyword>
<feature type="transmembrane region" description="Helical" evidence="1">
    <location>
        <begin position="215"/>
        <end position="238"/>
    </location>
</feature>
<evidence type="ECO:0000313" key="2">
    <source>
        <dbReference type="EMBL" id="GAN53743.1"/>
    </source>
</evidence>
<name>A0A0D6MKG6_9PROT</name>
<comment type="caution">
    <text evidence="2">The sequence shown here is derived from an EMBL/GenBank/DDBJ whole genome shotgun (WGS) entry which is preliminary data.</text>
</comment>
<evidence type="ECO:0000256" key="1">
    <source>
        <dbReference type="SAM" id="Phobius"/>
    </source>
</evidence>
<dbReference type="STRING" id="1231623.Tasa_010_290"/>
<feature type="transmembrane region" description="Helical" evidence="1">
    <location>
        <begin position="253"/>
        <end position="272"/>
    </location>
</feature>
<gene>
    <name evidence="2" type="ORF">Tasa_010_290</name>
</gene>
<dbReference type="AlphaFoldDB" id="A0A0D6MKG6"/>
<dbReference type="GO" id="GO:0005548">
    <property type="term" value="F:phospholipid transporter activity"/>
    <property type="evidence" value="ECO:0007669"/>
    <property type="project" value="TreeGrafter"/>
</dbReference>
<evidence type="ECO:0000313" key="3">
    <source>
        <dbReference type="Proteomes" id="UP000032679"/>
    </source>
</evidence>
<dbReference type="InterPro" id="IPR030802">
    <property type="entry name" value="Permease_MalE"/>
</dbReference>
<feature type="transmembrane region" description="Helical" evidence="1">
    <location>
        <begin position="154"/>
        <end position="177"/>
    </location>
</feature>